<dbReference type="InterPro" id="IPR011330">
    <property type="entry name" value="Glyco_hydro/deAcase_b/a-brl"/>
</dbReference>
<reference evidence="3 4" key="1">
    <citation type="submission" date="2020-01" db="EMBL/GenBank/DDBJ databases">
        <title>Genome analysis of Anaerocolumna sp. CBA3638.</title>
        <authorList>
            <person name="Kim J."/>
            <person name="Roh S.W."/>
        </authorList>
    </citation>
    <scope>NUCLEOTIDE SEQUENCE [LARGE SCALE GENOMIC DNA]</scope>
    <source>
        <strain evidence="3 4">CBA3638</strain>
    </source>
</reference>
<keyword evidence="4" id="KW-1185">Reference proteome</keyword>
<dbReference type="EMBL" id="CP048000">
    <property type="protein sequence ID" value="QHQ60723.1"/>
    <property type="molecule type" value="Genomic_DNA"/>
</dbReference>
<dbReference type="AlphaFoldDB" id="A0A6P1TJV8"/>
<organism evidence="3 4">
    <name type="scientific">Anaerocolumna sedimenticola</name>
    <dbReference type="NCBI Taxonomy" id="2696063"/>
    <lineage>
        <taxon>Bacteria</taxon>
        <taxon>Bacillati</taxon>
        <taxon>Bacillota</taxon>
        <taxon>Clostridia</taxon>
        <taxon>Lachnospirales</taxon>
        <taxon>Lachnospiraceae</taxon>
        <taxon>Anaerocolumna</taxon>
    </lineage>
</organism>
<sequence>MADKSGFEQKPKNTGSIMDTNNTNRLKNKKFRKLLIIEAFILCIVIAGYAYLVMPGFHKNSGNKPDKPGSTLNTTGDNDQDDTKDSTTPTLTPEQQEAQRAEEEKKEAEKKITDLVAKADKLALGYDYDGAIKLIKSFGDNYKDYEKLTNAIAGYEAKKQTLDPLGAYDSVDQINHIFFHSLVADTKKAFDGDYEANGYNYYMTTISEFKAMMQQMYDDGYVLVSIHDVAKKVKGEDGKTKFKPGNIMLPPDKKPFVLSQDDVNYYEYMNDDGFATRIVIDENGRPSTEMTLDDGTVSVGDYDMVPIVETFIAEHPDFSYKGAKGIIALTGYEGSMGYRTNDPTSPTYEKDRETVKNIVKVMKEWGWEFASHSYGHRDMYKATNSFTVKDTDRWMEEVGSLIGPTDIYIFPFGIDIETTLDHYSSDKFKYLKKLGFDYFCGVYKEPWIQVHDDYVRMTRRPLDGQAMLQFPERLKDLFDLSKIVDPSRPELK</sequence>
<accession>A0A6P1TJV8</accession>
<protein>
    <submittedName>
        <fullName evidence="3">Polysaccharide deacetylase</fullName>
    </submittedName>
</protein>
<feature type="region of interest" description="Disordered" evidence="1">
    <location>
        <begin position="62"/>
        <end position="109"/>
    </location>
</feature>
<keyword evidence="2" id="KW-1133">Transmembrane helix</keyword>
<dbReference type="Proteomes" id="UP000464314">
    <property type="component" value="Chromosome"/>
</dbReference>
<dbReference type="RefSeq" id="WP_161837557.1">
    <property type="nucleotide sequence ID" value="NZ_CP048000.1"/>
</dbReference>
<feature type="compositionally biased region" description="Basic and acidic residues" evidence="1">
    <location>
        <begin position="97"/>
        <end position="109"/>
    </location>
</feature>
<dbReference type="GO" id="GO:0005975">
    <property type="term" value="P:carbohydrate metabolic process"/>
    <property type="evidence" value="ECO:0007669"/>
    <property type="project" value="InterPro"/>
</dbReference>
<dbReference type="SUPFAM" id="SSF88713">
    <property type="entry name" value="Glycoside hydrolase/deacetylase"/>
    <property type="match status" value="1"/>
</dbReference>
<dbReference type="Gene3D" id="3.20.20.370">
    <property type="entry name" value="Glycoside hydrolase/deacetylase"/>
    <property type="match status" value="1"/>
</dbReference>
<keyword evidence="2" id="KW-0812">Transmembrane</keyword>
<dbReference type="InterPro" id="IPR051398">
    <property type="entry name" value="Polysacch_Deacetylase"/>
</dbReference>
<feature type="compositionally biased region" description="Basic and acidic residues" evidence="1">
    <location>
        <begin position="1"/>
        <end position="11"/>
    </location>
</feature>
<feature type="transmembrane region" description="Helical" evidence="2">
    <location>
        <begin position="34"/>
        <end position="54"/>
    </location>
</feature>
<name>A0A6P1TJV8_9FIRM</name>
<keyword evidence="2" id="KW-0472">Membrane</keyword>
<evidence type="ECO:0000256" key="2">
    <source>
        <dbReference type="SAM" id="Phobius"/>
    </source>
</evidence>
<gene>
    <name evidence="3" type="ORF">Ana3638_07995</name>
</gene>
<proteinExistence type="predicted"/>
<dbReference type="PANTHER" id="PTHR34216">
    <property type="match status" value="1"/>
</dbReference>
<dbReference type="PANTHER" id="PTHR34216:SF3">
    <property type="entry name" value="POLY-BETA-1,6-N-ACETYL-D-GLUCOSAMINE N-DEACETYLASE"/>
    <property type="match status" value="1"/>
</dbReference>
<evidence type="ECO:0000256" key="1">
    <source>
        <dbReference type="SAM" id="MobiDB-lite"/>
    </source>
</evidence>
<evidence type="ECO:0000313" key="3">
    <source>
        <dbReference type="EMBL" id="QHQ60723.1"/>
    </source>
</evidence>
<dbReference type="KEGG" id="anr:Ana3638_07995"/>
<evidence type="ECO:0000313" key="4">
    <source>
        <dbReference type="Proteomes" id="UP000464314"/>
    </source>
</evidence>
<feature type="region of interest" description="Disordered" evidence="1">
    <location>
        <begin position="1"/>
        <end position="22"/>
    </location>
</feature>